<dbReference type="EMBL" id="BAAAIE010000020">
    <property type="protein sequence ID" value="GAA0979966.1"/>
    <property type="molecule type" value="Genomic_DNA"/>
</dbReference>
<name>A0ABN1S9J7_9ACTN</name>
<dbReference type="InterPro" id="IPR000182">
    <property type="entry name" value="GNAT_dom"/>
</dbReference>
<organism evidence="2 3">
    <name type="scientific">Streptomyces rhizosphaericus</name>
    <dbReference type="NCBI Taxonomy" id="114699"/>
    <lineage>
        <taxon>Bacteria</taxon>
        <taxon>Bacillati</taxon>
        <taxon>Actinomycetota</taxon>
        <taxon>Actinomycetes</taxon>
        <taxon>Kitasatosporales</taxon>
        <taxon>Streptomycetaceae</taxon>
        <taxon>Streptomyces</taxon>
        <taxon>Streptomyces violaceusniger group</taxon>
    </lineage>
</organism>
<dbReference type="PANTHER" id="PTHR43792">
    <property type="entry name" value="GNAT FAMILY, PUTATIVE (AFU_ORTHOLOGUE AFUA_3G00765)-RELATED-RELATED"/>
    <property type="match status" value="1"/>
</dbReference>
<dbReference type="Proteomes" id="UP001500033">
    <property type="component" value="Unassembled WGS sequence"/>
</dbReference>
<dbReference type="Gene3D" id="3.40.630.30">
    <property type="match status" value="1"/>
</dbReference>
<dbReference type="SUPFAM" id="SSF55729">
    <property type="entry name" value="Acyl-CoA N-acyltransferases (Nat)"/>
    <property type="match status" value="1"/>
</dbReference>
<evidence type="ECO:0000313" key="3">
    <source>
        <dbReference type="Proteomes" id="UP001500033"/>
    </source>
</evidence>
<evidence type="ECO:0000313" key="2">
    <source>
        <dbReference type="EMBL" id="GAA0979966.1"/>
    </source>
</evidence>
<reference evidence="2 3" key="1">
    <citation type="journal article" date="2019" name="Int. J. Syst. Evol. Microbiol.">
        <title>The Global Catalogue of Microorganisms (GCM) 10K type strain sequencing project: providing services to taxonomists for standard genome sequencing and annotation.</title>
        <authorList>
            <consortium name="The Broad Institute Genomics Platform"/>
            <consortium name="The Broad Institute Genome Sequencing Center for Infectious Disease"/>
            <person name="Wu L."/>
            <person name="Ma J."/>
        </authorList>
    </citation>
    <scope>NUCLEOTIDE SEQUENCE [LARGE SCALE GENOMIC DNA]</scope>
    <source>
        <strain evidence="2 3">JCM 11445</strain>
    </source>
</reference>
<feature type="domain" description="N-acetyltransferase" evidence="1">
    <location>
        <begin position="38"/>
        <end position="197"/>
    </location>
</feature>
<evidence type="ECO:0000259" key="1">
    <source>
        <dbReference type="PROSITE" id="PS51186"/>
    </source>
</evidence>
<accession>A0ABN1S9J7</accession>
<dbReference type="InterPro" id="IPR016181">
    <property type="entry name" value="Acyl_CoA_acyltransferase"/>
</dbReference>
<dbReference type="PANTHER" id="PTHR43792:SF1">
    <property type="entry name" value="N-ACETYLTRANSFERASE DOMAIN-CONTAINING PROTEIN"/>
    <property type="match status" value="1"/>
</dbReference>
<proteinExistence type="predicted"/>
<protein>
    <submittedName>
        <fullName evidence="2">GNAT family N-acetyltransferase</fullName>
    </submittedName>
</protein>
<gene>
    <name evidence="2" type="ORF">GCM10009576_036210</name>
</gene>
<dbReference type="InterPro" id="IPR051531">
    <property type="entry name" value="N-acetyltransferase"/>
</dbReference>
<dbReference type="Pfam" id="PF13302">
    <property type="entry name" value="Acetyltransf_3"/>
    <property type="match status" value="1"/>
</dbReference>
<keyword evidence="3" id="KW-1185">Reference proteome</keyword>
<sequence length="216" mass="23889">MVAPRIAEAVGPEDSDCRVVPGRVASRRMTPTLRTARLLLEPYRPEDEDAFVALFQDRRVCRWLGDGRLAQEAEDRALFGRIFTKVYARRLFDVWAVREDGRYVGHAELKPTEVVGGHEIVYALAPEAWGRGLGTELTGAIVGHGFGTLGLSEVHATVMAANEASLTLLTRLGFTHRRDIEEEDGTTTRCLAVVRDDGRFGDRERWAADGARQVGG</sequence>
<comment type="caution">
    <text evidence="2">The sequence shown here is derived from an EMBL/GenBank/DDBJ whole genome shotgun (WGS) entry which is preliminary data.</text>
</comment>
<dbReference type="PROSITE" id="PS51186">
    <property type="entry name" value="GNAT"/>
    <property type="match status" value="1"/>
</dbReference>